<gene>
    <name evidence="2" type="ORF">OKA104_LOCUS17261</name>
</gene>
<dbReference type="FunFam" id="3.30.1330.30:FF:000009">
    <property type="entry name" value="Eukaryotic peptide chain release factor subunit 1"/>
    <property type="match status" value="1"/>
</dbReference>
<dbReference type="InterPro" id="IPR005142">
    <property type="entry name" value="eRF1_3"/>
</dbReference>
<protein>
    <recommendedName>
        <fullName evidence="1">eRF1 domain-containing protein</fullName>
    </recommendedName>
</protein>
<reference evidence="2" key="1">
    <citation type="submission" date="2021-02" db="EMBL/GenBank/DDBJ databases">
        <authorList>
            <person name="Nowell W R."/>
        </authorList>
    </citation>
    <scope>NUCLEOTIDE SEQUENCE</scope>
</reference>
<evidence type="ECO:0000313" key="3">
    <source>
        <dbReference type="Proteomes" id="UP000663881"/>
    </source>
</evidence>
<dbReference type="Pfam" id="PF03465">
    <property type="entry name" value="eRF1_3"/>
    <property type="match status" value="1"/>
</dbReference>
<dbReference type="AlphaFoldDB" id="A0A819AKH7"/>
<dbReference type="InterPro" id="IPR029064">
    <property type="entry name" value="Ribosomal_eL30-like_sf"/>
</dbReference>
<name>A0A819AKH7_9BILA</name>
<dbReference type="PANTHER" id="PTHR10113">
    <property type="entry name" value="PEPTIDE CHAIN RELEASE FACTOR SUBUNIT 1"/>
    <property type="match status" value="1"/>
</dbReference>
<dbReference type="Proteomes" id="UP000663881">
    <property type="component" value="Unassembled WGS sequence"/>
</dbReference>
<dbReference type="EMBL" id="CAJOAY010001023">
    <property type="protein sequence ID" value="CAF3778924.1"/>
    <property type="molecule type" value="Genomic_DNA"/>
</dbReference>
<dbReference type="InterPro" id="IPR004403">
    <property type="entry name" value="Peptide_chain-rel_eRF1/aRF1"/>
</dbReference>
<feature type="non-terminal residue" evidence="2">
    <location>
        <position position="1"/>
    </location>
</feature>
<organism evidence="2 3">
    <name type="scientific">Adineta steineri</name>
    <dbReference type="NCBI Taxonomy" id="433720"/>
    <lineage>
        <taxon>Eukaryota</taxon>
        <taxon>Metazoa</taxon>
        <taxon>Spiralia</taxon>
        <taxon>Gnathifera</taxon>
        <taxon>Rotifera</taxon>
        <taxon>Eurotatoria</taxon>
        <taxon>Bdelloidea</taxon>
        <taxon>Adinetida</taxon>
        <taxon>Adinetidae</taxon>
        <taxon>Adineta</taxon>
    </lineage>
</organism>
<proteinExistence type="predicted"/>
<dbReference type="Gene3D" id="3.30.1330.30">
    <property type="match status" value="1"/>
</dbReference>
<evidence type="ECO:0000259" key="1">
    <source>
        <dbReference type="Pfam" id="PF03465"/>
    </source>
</evidence>
<sequence length="168" mass="19415">LAAETLGDVKFIQEKKLISRYFDEVSKDSGQYCFGIDETLKALEMGAVETLIVWENFDVMRYVLRNPQTQEKRVLYLRADQEKEKSHFQDKESGVELEHDEEMPLLEWYVNNYKNFGATLEIVTDKSQEGSQFVRGFGGVGGILRYKVDLQNSNVDEDAEAIDYSDYD</sequence>
<dbReference type="SUPFAM" id="SSF55315">
    <property type="entry name" value="L30e-like"/>
    <property type="match status" value="1"/>
</dbReference>
<comment type="caution">
    <text evidence="2">The sequence shown here is derived from an EMBL/GenBank/DDBJ whole genome shotgun (WGS) entry which is preliminary data.</text>
</comment>
<accession>A0A819AKH7</accession>
<dbReference type="GO" id="GO:0003747">
    <property type="term" value="F:translation release factor activity"/>
    <property type="evidence" value="ECO:0007669"/>
    <property type="project" value="InterPro"/>
</dbReference>
<evidence type="ECO:0000313" key="2">
    <source>
        <dbReference type="EMBL" id="CAF3778924.1"/>
    </source>
</evidence>
<feature type="domain" description="eRF1" evidence="1">
    <location>
        <begin position="11"/>
        <end position="148"/>
    </location>
</feature>